<dbReference type="PANTHER" id="PTHR12125">
    <property type="entry name" value="F-BOX ONLY PROTEIN 6-LIKE PROTEIN"/>
    <property type="match status" value="1"/>
</dbReference>
<name>A0A6P3FCP6_OCTDE</name>
<evidence type="ECO:0000256" key="1">
    <source>
        <dbReference type="ARBA" id="ARBA00022786"/>
    </source>
</evidence>
<evidence type="ECO:0000313" key="5">
    <source>
        <dbReference type="Proteomes" id="UP000515203"/>
    </source>
</evidence>
<keyword evidence="1" id="KW-0833">Ubl conjugation pathway</keyword>
<organism evidence="5 6">
    <name type="scientific">Octodon degus</name>
    <name type="common">Degu</name>
    <name type="synonym">Sciurus degus</name>
    <dbReference type="NCBI Taxonomy" id="10160"/>
    <lineage>
        <taxon>Eukaryota</taxon>
        <taxon>Metazoa</taxon>
        <taxon>Chordata</taxon>
        <taxon>Craniata</taxon>
        <taxon>Vertebrata</taxon>
        <taxon>Euteleostomi</taxon>
        <taxon>Mammalia</taxon>
        <taxon>Eutheria</taxon>
        <taxon>Euarchontoglires</taxon>
        <taxon>Glires</taxon>
        <taxon>Rodentia</taxon>
        <taxon>Hystricomorpha</taxon>
        <taxon>Octodontidae</taxon>
        <taxon>Octodon</taxon>
    </lineage>
</organism>
<dbReference type="SUPFAM" id="SSF49785">
    <property type="entry name" value="Galactose-binding domain-like"/>
    <property type="match status" value="1"/>
</dbReference>
<dbReference type="InParanoid" id="A0A6P3FCP6"/>
<dbReference type="PROSITE" id="PS50181">
    <property type="entry name" value="FBOX"/>
    <property type="match status" value="1"/>
</dbReference>
<dbReference type="InterPro" id="IPR001810">
    <property type="entry name" value="F-box_dom"/>
</dbReference>
<dbReference type="OrthoDB" id="1107553at2759"/>
<dbReference type="GO" id="GO:0005737">
    <property type="term" value="C:cytoplasm"/>
    <property type="evidence" value="ECO:0007669"/>
    <property type="project" value="UniProtKB-ARBA"/>
</dbReference>
<dbReference type="Proteomes" id="UP000515203">
    <property type="component" value="Unplaced"/>
</dbReference>
<dbReference type="PROSITE" id="PS51114">
    <property type="entry name" value="FBA"/>
    <property type="match status" value="1"/>
</dbReference>
<dbReference type="PANTHER" id="PTHR12125:SF9">
    <property type="entry name" value="F-BOX ONLY PROTEIN 27"/>
    <property type="match status" value="1"/>
</dbReference>
<dbReference type="AlphaFoldDB" id="A0A6P3FCP6"/>
<proteinExistence type="predicted"/>
<keyword evidence="5" id="KW-1185">Reference proteome</keyword>
<dbReference type="InterPro" id="IPR007397">
    <property type="entry name" value="F-box-assoc_dom"/>
</dbReference>
<dbReference type="FunCoup" id="A0A6P3FCP6">
    <property type="interactions" value="54"/>
</dbReference>
<dbReference type="GO" id="GO:0036503">
    <property type="term" value="P:ERAD pathway"/>
    <property type="evidence" value="ECO:0007669"/>
    <property type="project" value="TreeGrafter"/>
</dbReference>
<dbReference type="SMART" id="SM00256">
    <property type="entry name" value="FBOX"/>
    <property type="match status" value="1"/>
</dbReference>
<feature type="domain" description="FBA" evidence="4">
    <location>
        <begin position="143"/>
        <end position="323"/>
    </location>
</feature>
<dbReference type="Gene3D" id="2.60.120.260">
    <property type="entry name" value="Galactose-binding domain-like"/>
    <property type="match status" value="1"/>
</dbReference>
<dbReference type="FunFam" id="2.60.120.260:FF:000012">
    <property type="entry name" value="F-box only protein 2"/>
    <property type="match status" value="1"/>
</dbReference>
<evidence type="ECO:0000259" key="3">
    <source>
        <dbReference type="PROSITE" id="PS50181"/>
    </source>
</evidence>
<protein>
    <submittedName>
        <fullName evidence="6">F-box only protein 27-like</fullName>
    </submittedName>
</protein>
<accession>A0A6P3FCP6</accession>
<evidence type="ECO:0000256" key="2">
    <source>
        <dbReference type="SAM" id="MobiDB-lite"/>
    </source>
</evidence>
<dbReference type="FunFam" id="1.20.1280.50:FF:000002">
    <property type="entry name" value="F-box only protein 44"/>
    <property type="match status" value="1"/>
</dbReference>
<dbReference type="GO" id="GO:0031146">
    <property type="term" value="P:SCF-dependent proteasomal ubiquitin-dependent protein catabolic process"/>
    <property type="evidence" value="ECO:0007669"/>
    <property type="project" value="UniProtKB-ARBA"/>
</dbReference>
<dbReference type="Pfam" id="PF00646">
    <property type="entry name" value="F-box"/>
    <property type="match status" value="1"/>
</dbReference>
<evidence type="ECO:0000313" key="6">
    <source>
        <dbReference type="RefSeq" id="XP_004636934.1"/>
    </source>
</evidence>
<dbReference type="InterPro" id="IPR039752">
    <property type="entry name" value="F-box_only"/>
</dbReference>
<reference evidence="6" key="1">
    <citation type="submission" date="2025-08" db="UniProtKB">
        <authorList>
            <consortium name="RefSeq"/>
        </authorList>
    </citation>
    <scope>IDENTIFICATION</scope>
</reference>
<feature type="domain" description="F-box" evidence="3">
    <location>
        <begin position="62"/>
        <end position="109"/>
    </location>
</feature>
<dbReference type="InterPro" id="IPR008979">
    <property type="entry name" value="Galactose-bd-like_sf"/>
</dbReference>
<dbReference type="GO" id="GO:0030246">
    <property type="term" value="F:carbohydrate binding"/>
    <property type="evidence" value="ECO:0007669"/>
    <property type="project" value="UniProtKB-ARBA"/>
</dbReference>
<dbReference type="GeneID" id="101579468"/>
<dbReference type="GO" id="GO:0006516">
    <property type="term" value="P:glycoprotein catabolic process"/>
    <property type="evidence" value="ECO:0007669"/>
    <property type="project" value="TreeGrafter"/>
</dbReference>
<dbReference type="RefSeq" id="XP_004636934.1">
    <property type="nucleotide sequence ID" value="XM_004636877.2"/>
</dbReference>
<sequence length="326" mass="36345">MVRCLSAGCAGKLPDPETSPTSPPPRSHSHSSAWPEDQGQPTPKRPNRQVSAPQTQPQPRNRLNLSLLPPELLLNVLSHVPPSMLLWSCRLVCRTWRSLVDSKALWLLLLAQDHSASGRALLELVRSCLPPARDARPSPLVRFCLLRPIGRNLIRNPCGQEGLRNWTVQHGGDGWAVENNWIPVPGAPSHTCFVTSYCWCSKKQILNLEAEGLWPELLDSGKIDICVSDWWGTVRECGARYQLLVQLRDANNTVLDEFSAMRVAVAHWSSMADPFLYLQVTHVFSNIKAGIRFVSFKHAGTDTKFWAGHYGARLTNSSVTVRISQP</sequence>
<dbReference type="SUPFAM" id="SSF81383">
    <property type="entry name" value="F-box domain"/>
    <property type="match status" value="1"/>
</dbReference>
<evidence type="ECO:0000259" key="4">
    <source>
        <dbReference type="PROSITE" id="PS51114"/>
    </source>
</evidence>
<dbReference type="GO" id="GO:0019005">
    <property type="term" value="C:SCF ubiquitin ligase complex"/>
    <property type="evidence" value="ECO:0007669"/>
    <property type="project" value="UniProtKB-ARBA"/>
</dbReference>
<gene>
    <name evidence="6" type="primary">LOC101579468</name>
</gene>
<dbReference type="GO" id="GO:0061630">
    <property type="term" value="F:ubiquitin protein ligase activity"/>
    <property type="evidence" value="ECO:0007669"/>
    <property type="project" value="TreeGrafter"/>
</dbReference>
<feature type="compositionally biased region" description="Polar residues" evidence="2">
    <location>
        <begin position="48"/>
        <end position="58"/>
    </location>
</feature>
<dbReference type="Gene3D" id="1.20.1280.50">
    <property type="match status" value="1"/>
</dbReference>
<dbReference type="SMART" id="SM01198">
    <property type="entry name" value="FBA"/>
    <property type="match status" value="1"/>
</dbReference>
<dbReference type="InterPro" id="IPR036047">
    <property type="entry name" value="F-box-like_dom_sf"/>
</dbReference>
<dbReference type="Pfam" id="PF04300">
    <property type="entry name" value="FBA"/>
    <property type="match status" value="1"/>
</dbReference>
<feature type="region of interest" description="Disordered" evidence="2">
    <location>
        <begin position="1"/>
        <end position="63"/>
    </location>
</feature>